<organism evidence="1 2">
    <name type="scientific">Pseudomonas amygdali pv. tabaci</name>
    <name type="common">Pseudomonas syringae pv. tabaci</name>
    <dbReference type="NCBI Taxonomy" id="322"/>
    <lineage>
        <taxon>Bacteria</taxon>
        <taxon>Pseudomonadati</taxon>
        <taxon>Pseudomonadota</taxon>
        <taxon>Gammaproteobacteria</taxon>
        <taxon>Pseudomonadales</taxon>
        <taxon>Pseudomonadaceae</taxon>
        <taxon>Pseudomonas</taxon>
        <taxon>Pseudomonas amygdali</taxon>
    </lineage>
</organism>
<dbReference type="Proteomes" id="UP000271531">
    <property type="component" value="Unassembled WGS sequence"/>
</dbReference>
<dbReference type="EMBL" id="RBVA01000965">
    <property type="protein sequence ID" value="RMV84986.1"/>
    <property type="molecule type" value="Genomic_DNA"/>
</dbReference>
<gene>
    <name evidence="1" type="ORF">ALP03_200283</name>
</gene>
<protein>
    <submittedName>
        <fullName evidence="1">Uncharacterized protein</fullName>
    </submittedName>
</protein>
<reference evidence="1 2" key="1">
    <citation type="submission" date="2018-08" db="EMBL/GenBank/DDBJ databases">
        <title>Recombination of ecologically and evolutionarily significant loci maintains genetic cohesion in the Pseudomonas syringae species complex.</title>
        <authorList>
            <person name="Dillon M."/>
            <person name="Thakur S."/>
            <person name="Almeida R.N.D."/>
            <person name="Weir B.S."/>
            <person name="Guttman D.S."/>
        </authorList>
    </citation>
    <scope>NUCLEOTIDE SEQUENCE [LARGE SCALE GENOMIC DNA]</scope>
    <source>
        <strain evidence="1 2">ICMP 4525</strain>
    </source>
</reference>
<evidence type="ECO:0000313" key="2">
    <source>
        <dbReference type="Proteomes" id="UP000271531"/>
    </source>
</evidence>
<accession>A0A3M6FYJ6</accession>
<proteinExistence type="predicted"/>
<name>A0A3M6FYJ6_PSEAJ</name>
<sequence>MFQVIFTGIPPGHFNRRQVNCPGPAGHQCLAFFAGADQATFTGQVAQLWLIRITPQAGHFGGRQGWQLRTGQAFGLEYEGAGQ</sequence>
<dbReference type="AlphaFoldDB" id="A0A3M6FYJ6"/>
<comment type="caution">
    <text evidence="1">The sequence shown here is derived from an EMBL/GenBank/DDBJ whole genome shotgun (WGS) entry which is preliminary data.</text>
</comment>
<evidence type="ECO:0000313" key="1">
    <source>
        <dbReference type="EMBL" id="RMV84986.1"/>
    </source>
</evidence>